<dbReference type="InterPro" id="IPR010195">
    <property type="entry name" value="Uncharacterised_peroxidase-rel"/>
</dbReference>
<sequence>MSRIHQISPETATGKSAELFTAVKGKLGMVPNMMRAIGNSPAALGAYLQFSGGLAGGSLSNQQREQIALAVGEANQCDYCLAAHSALGKMAGLSPDQIRDARHGSAVDVKSDALVRFARKLVNERGHVSDGDLQELRDQGFTDGDVAEVVANVALNIFTNYFNHVADPDIDFPQAESLSCKVA</sequence>
<name>A0A5C6AZL6_9BACT</name>
<keyword evidence="3" id="KW-1185">Reference proteome</keyword>
<dbReference type="InterPro" id="IPR003779">
    <property type="entry name" value="CMD-like"/>
</dbReference>
<dbReference type="PANTHER" id="PTHR35446">
    <property type="entry name" value="SI:CH211-175M2.5"/>
    <property type="match status" value="1"/>
</dbReference>
<proteinExistence type="predicted"/>
<dbReference type="RefSeq" id="WP_146520147.1">
    <property type="nucleotide sequence ID" value="NZ_CP151726.1"/>
</dbReference>
<evidence type="ECO:0000313" key="2">
    <source>
        <dbReference type="EMBL" id="TWU04791.1"/>
    </source>
</evidence>
<dbReference type="SUPFAM" id="SSF69118">
    <property type="entry name" value="AhpD-like"/>
    <property type="match status" value="1"/>
</dbReference>
<dbReference type="AlphaFoldDB" id="A0A5C6AZL6"/>
<dbReference type="PANTHER" id="PTHR35446:SF3">
    <property type="entry name" value="CMD DOMAIN-CONTAINING PROTEIN"/>
    <property type="match status" value="1"/>
</dbReference>
<dbReference type="InterPro" id="IPR004675">
    <property type="entry name" value="AhpD_core"/>
</dbReference>
<dbReference type="NCBIfam" id="TIGR01926">
    <property type="entry name" value="peroxid_rel"/>
    <property type="match status" value="1"/>
</dbReference>
<evidence type="ECO:0000259" key="1">
    <source>
        <dbReference type="Pfam" id="PF02627"/>
    </source>
</evidence>
<dbReference type="Proteomes" id="UP000320176">
    <property type="component" value="Unassembled WGS sequence"/>
</dbReference>
<organism evidence="2 3">
    <name type="scientific">Stieleria varia</name>
    <dbReference type="NCBI Taxonomy" id="2528005"/>
    <lineage>
        <taxon>Bacteria</taxon>
        <taxon>Pseudomonadati</taxon>
        <taxon>Planctomycetota</taxon>
        <taxon>Planctomycetia</taxon>
        <taxon>Pirellulales</taxon>
        <taxon>Pirellulaceae</taxon>
        <taxon>Stieleria</taxon>
    </lineage>
</organism>
<feature type="domain" description="Carboxymuconolactone decarboxylase-like" evidence="1">
    <location>
        <begin position="41"/>
        <end position="119"/>
    </location>
</feature>
<reference evidence="2 3" key="1">
    <citation type="submission" date="2019-02" db="EMBL/GenBank/DDBJ databases">
        <title>Deep-cultivation of Planctomycetes and their phenomic and genomic characterization uncovers novel biology.</title>
        <authorList>
            <person name="Wiegand S."/>
            <person name="Jogler M."/>
            <person name="Boedeker C."/>
            <person name="Pinto D."/>
            <person name="Vollmers J."/>
            <person name="Rivas-Marin E."/>
            <person name="Kohn T."/>
            <person name="Peeters S.H."/>
            <person name="Heuer A."/>
            <person name="Rast P."/>
            <person name="Oberbeckmann S."/>
            <person name="Bunk B."/>
            <person name="Jeske O."/>
            <person name="Meyerdierks A."/>
            <person name="Storesund J.E."/>
            <person name="Kallscheuer N."/>
            <person name="Luecker S."/>
            <person name="Lage O.M."/>
            <person name="Pohl T."/>
            <person name="Merkel B.J."/>
            <person name="Hornburger P."/>
            <person name="Mueller R.-W."/>
            <person name="Bruemmer F."/>
            <person name="Labrenz M."/>
            <person name="Spormann A.M."/>
            <person name="Op Den Camp H."/>
            <person name="Overmann J."/>
            <person name="Amann R."/>
            <person name="Jetten M.S.M."/>
            <person name="Mascher T."/>
            <person name="Medema M.H."/>
            <person name="Devos D.P."/>
            <person name="Kaster A.-K."/>
            <person name="Ovreas L."/>
            <person name="Rohde M."/>
            <person name="Galperin M.Y."/>
            <person name="Jogler C."/>
        </authorList>
    </citation>
    <scope>NUCLEOTIDE SEQUENCE [LARGE SCALE GENOMIC DNA]</scope>
    <source>
        <strain evidence="2 3">Pla52n</strain>
    </source>
</reference>
<evidence type="ECO:0000313" key="3">
    <source>
        <dbReference type="Proteomes" id="UP000320176"/>
    </source>
</evidence>
<dbReference type="EMBL" id="SJPN01000003">
    <property type="protein sequence ID" value="TWU04791.1"/>
    <property type="molecule type" value="Genomic_DNA"/>
</dbReference>
<protein>
    <submittedName>
        <fullName evidence="2">Carboxymuconolactone decarboxylase family protein</fullName>
    </submittedName>
</protein>
<dbReference type="InterPro" id="IPR029032">
    <property type="entry name" value="AhpD-like"/>
</dbReference>
<dbReference type="Pfam" id="PF02627">
    <property type="entry name" value="CMD"/>
    <property type="match status" value="1"/>
</dbReference>
<gene>
    <name evidence="2" type="ORF">Pla52n_28350</name>
</gene>
<accession>A0A5C6AZL6</accession>
<comment type="caution">
    <text evidence="2">The sequence shown here is derived from an EMBL/GenBank/DDBJ whole genome shotgun (WGS) entry which is preliminary data.</text>
</comment>
<dbReference type="OrthoDB" id="9801997at2"/>
<dbReference type="Gene3D" id="1.20.1290.10">
    <property type="entry name" value="AhpD-like"/>
    <property type="match status" value="1"/>
</dbReference>
<dbReference type="GO" id="GO:0051920">
    <property type="term" value="F:peroxiredoxin activity"/>
    <property type="evidence" value="ECO:0007669"/>
    <property type="project" value="InterPro"/>
</dbReference>
<dbReference type="NCBIfam" id="TIGR00778">
    <property type="entry name" value="ahpD_dom"/>
    <property type="match status" value="1"/>
</dbReference>